<dbReference type="AlphaFoldDB" id="A0AA39I9E2"/>
<comment type="caution">
    <text evidence="2">The sequence shown here is derived from an EMBL/GenBank/DDBJ whole genome shotgun (WGS) entry which is preliminary data.</text>
</comment>
<dbReference type="EMBL" id="JAUCMV010000002">
    <property type="protein sequence ID" value="KAK0418872.1"/>
    <property type="molecule type" value="Genomic_DNA"/>
</dbReference>
<feature type="signal peptide" evidence="1">
    <location>
        <begin position="1"/>
        <end position="18"/>
    </location>
</feature>
<keyword evidence="1" id="KW-0732">Signal</keyword>
<evidence type="ECO:0000313" key="2">
    <source>
        <dbReference type="EMBL" id="KAK0418872.1"/>
    </source>
</evidence>
<sequence>MLRPTTLVLLFLASSVHSQYRYPYPYPYYAQTPSNQIVNGIMNGFDRVVLGVIDTARRGSLGLKDWGQQIGILPRINIFSYKK</sequence>
<evidence type="ECO:0000256" key="1">
    <source>
        <dbReference type="SAM" id="SignalP"/>
    </source>
</evidence>
<organism evidence="2 3">
    <name type="scientific">Steinernema hermaphroditum</name>
    <dbReference type="NCBI Taxonomy" id="289476"/>
    <lineage>
        <taxon>Eukaryota</taxon>
        <taxon>Metazoa</taxon>
        <taxon>Ecdysozoa</taxon>
        <taxon>Nematoda</taxon>
        <taxon>Chromadorea</taxon>
        <taxon>Rhabditida</taxon>
        <taxon>Tylenchina</taxon>
        <taxon>Panagrolaimomorpha</taxon>
        <taxon>Strongyloidoidea</taxon>
        <taxon>Steinernematidae</taxon>
        <taxon>Steinernema</taxon>
    </lineage>
</organism>
<feature type="chain" id="PRO_5041226630" description="Ionotropic glutamate receptor L-glutamate and glycine-binding domain-containing protein" evidence="1">
    <location>
        <begin position="19"/>
        <end position="83"/>
    </location>
</feature>
<gene>
    <name evidence="2" type="ORF">QR680_013819</name>
</gene>
<proteinExistence type="predicted"/>
<keyword evidence="3" id="KW-1185">Reference proteome</keyword>
<evidence type="ECO:0000313" key="3">
    <source>
        <dbReference type="Proteomes" id="UP001175271"/>
    </source>
</evidence>
<name>A0AA39I9E2_9BILA</name>
<accession>A0AA39I9E2</accession>
<protein>
    <recommendedName>
        <fullName evidence="4">Ionotropic glutamate receptor L-glutamate and glycine-binding domain-containing protein</fullName>
    </recommendedName>
</protein>
<reference evidence="2" key="1">
    <citation type="submission" date="2023-06" db="EMBL/GenBank/DDBJ databases">
        <title>Genomic analysis of the entomopathogenic nematode Steinernema hermaphroditum.</title>
        <authorList>
            <person name="Schwarz E.M."/>
            <person name="Heppert J.K."/>
            <person name="Baniya A."/>
            <person name="Schwartz H.T."/>
            <person name="Tan C.-H."/>
            <person name="Antoshechkin I."/>
            <person name="Sternberg P.W."/>
            <person name="Goodrich-Blair H."/>
            <person name="Dillman A.R."/>
        </authorList>
    </citation>
    <scope>NUCLEOTIDE SEQUENCE</scope>
    <source>
        <strain evidence="2">PS9179</strain>
        <tissue evidence="2">Whole animal</tissue>
    </source>
</reference>
<evidence type="ECO:0008006" key="4">
    <source>
        <dbReference type="Google" id="ProtNLM"/>
    </source>
</evidence>
<dbReference type="Proteomes" id="UP001175271">
    <property type="component" value="Unassembled WGS sequence"/>
</dbReference>